<dbReference type="CDD" id="cd19959">
    <property type="entry name" value="paratox"/>
    <property type="match status" value="1"/>
</dbReference>
<comment type="caution">
    <text evidence="1">The sequence shown here is derived from an EMBL/GenBank/DDBJ whole genome shotgun (WGS) entry which is preliminary data.</text>
</comment>
<evidence type="ECO:0000313" key="1">
    <source>
        <dbReference type="EMBL" id="EGJ27484.1"/>
    </source>
</evidence>
<dbReference type="EMBL" id="AEUU02000001">
    <property type="protein sequence ID" value="EGJ27484.1"/>
    <property type="molecule type" value="Genomic_DNA"/>
</dbReference>
<reference evidence="1 2" key="1">
    <citation type="journal article" date="2014" name="Int. J. Syst. Evol. Microbiol.">
        <title>Phylogenomics and the dynamic genome evolution of the genus Streptococcus.</title>
        <authorList>
            <consortium name="The Broad Institute Genome Sequencing Platform"/>
            <person name="Richards V.P."/>
            <person name="Palmer S.R."/>
            <person name="Pavinski Bitar P.D."/>
            <person name="Qin X."/>
            <person name="Weinstock G.M."/>
            <person name="Highlander S.K."/>
            <person name="Town C.D."/>
            <person name="Burne R.A."/>
            <person name="Stanhope M.J."/>
        </authorList>
    </citation>
    <scope>NUCLEOTIDE SEQUENCE [LARGE SCALE GENOMIC DNA]</scope>
    <source>
        <strain evidence="1 2">Jelinkova 176</strain>
    </source>
</reference>
<keyword evidence="2" id="KW-1185">Reference proteome</keyword>
<proteinExistence type="predicted"/>
<protein>
    <recommendedName>
        <fullName evidence="3">Paratox</fullName>
    </recommendedName>
</protein>
<dbReference type="RefSeq" id="WP_003084540.1">
    <property type="nucleotide sequence ID" value="NZ_AEUU02000001.1"/>
</dbReference>
<gene>
    <name evidence="1" type="ORF">STRPO_0055</name>
</gene>
<accession>A0ABP2KZT2</accession>
<dbReference type="Proteomes" id="UP000005356">
    <property type="component" value="Unassembled WGS sequence"/>
</dbReference>
<name>A0ABP2KZT2_STRPO</name>
<dbReference type="InterPro" id="IPR056220">
    <property type="entry name" value="Paratox-like"/>
</dbReference>
<evidence type="ECO:0008006" key="3">
    <source>
        <dbReference type="Google" id="ProtNLM"/>
    </source>
</evidence>
<evidence type="ECO:0000313" key="2">
    <source>
        <dbReference type="Proteomes" id="UP000005356"/>
    </source>
</evidence>
<organism evidence="1 2">
    <name type="scientific">Streptococcus porcinus str. Jelinkova 176</name>
    <dbReference type="NCBI Taxonomy" id="873448"/>
    <lineage>
        <taxon>Bacteria</taxon>
        <taxon>Bacillati</taxon>
        <taxon>Bacillota</taxon>
        <taxon>Bacilli</taxon>
        <taxon>Lactobacillales</taxon>
        <taxon>Streptococcaceae</taxon>
        <taxon>Streptococcus</taxon>
    </lineage>
</organism>
<sequence>MLDLNDFLKEVKSGRISKDSVRVARRNGVIIDYVLPQESVSENEVVEVMTLNDMVAEIFDLC</sequence>
<dbReference type="Pfam" id="PF24313">
    <property type="entry name" value="Paratox"/>
    <property type="match status" value="1"/>
</dbReference>